<evidence type="ECO:0000256" key="7">
    <source>
        <dbReference type="ARBA" id="ARBA00022989"/>
    </source>
</evidence>
<keyword evidence="7" id="KW-1133">Transmembrane helix</keyword>
<feature type="domain" description="Phytocyanin" evidence="13">
    <location>
        <begin position="22"/>
        <end position="121"/>
    </location>
</feature>
<dbReference type="Gene3D" id="2.60.40.420">
    <property type="entry name" value="Cupredoxins - blue copper proteins"/>
    <property type="match status" value="1"/>
</dbReference>
<evidence type="ECO:0000256" key="5">
    <source>
        <dbReference type="ARBA" id="ARBA00022729"/>
    </source>
</evidence>
<keyword evidence="9" id="KW-0472">Membrane</keyword>
<comment type="subcellular location">
    <subcellularLocation>
        <location evidence="1">Membrane</location>
        <topology evidence="1">Single-pass type I membrane protein</topology>
    </subcellularLocation>
</comment>
<dbReference type="GO" id="GO:0009610">
    <property type="term" value="P:response to symbiotic fungus"/>
    <property type="evidence" value="ECO:0007669"/>
    <property type="project" value="UniProtKB-ARBA"/>
</dbReference>
<name>A0A8S0TIT9_OLEEU</name>
<feature type="signal peptide" evidence="12">
    <location>
        <begin position="1"/>
        <end position="21"/>
    </location>
</feature>
<protein>
    <submittedName>
        <fullName evidence="14">Basic blue -like</fullName>
    </submittedName>
</protein>
<proteinExistence type="predicted"/>
<evidence type="ECO:0000259" key="13">
    <source>
        <dbReference type="PROSITE" id="PS51485"/>
    </source>
</evidence>
<evidence type="ECO:0000256" key="10">
    <source>
        <dbReference type="ARBA" id="ARBA00023157"/>
    </source>
</evidence>
<evidence type="ECO:0000256" key="12">
    <source>
        <dbReference type="SAM" id="SignalP"/>
    </source>
</evidence>
<feature type="chain" id="PRO_5035828235" evidence="12">
    <location>
        <begin position="22"/>
        <end position="164"/>
    </location>
</feature>
<evidence type="ECO:0000313" key="15">
    <source>
        <dbReference type="Proteomes" id="UP000594638"/>
    </source>
</evidence>
<dbReference type="AlphaFoldDB" id="A0A8S0TIT9"/>
<dbReference type="GO" id="GO:0009055">
    <property type="term" value="F:electron transfer activity"/>
    <property type="evidence" value="ECO:0007669"/>
    <property type="project" value="InterPro"/>
</dbReference>
<dbReference type="PROSITE" id="PS51485">
    <property type="entry name" value="PHYTOCYANIN"/>
    <property type="match status" value="1"/>
</dbReference>
<dbReference type="Pfam" id="PF02298">
    <property type="entry name" value="Cu_bind_like"/>
    <property type="match status" value="1"/>
</dbReference>
<dbReference type="FunFam" id="2.60.40.420:FF:000067">
    <property type="entry name" value="Cupredoxin superfamily protein"/>
    <property type="match status" value="1"/>
</dbReference>
<evidence type="ECO:0000256" key="3">
    <source>
        <dbReference type="ARBA" id="ARBA00022692"/>
    </source>
</evidence>
<dbReference type="CDD" id="cd04216">
    <property type="entry name" value="Phytocyanin"/>
    <property type="match status" value="1"/>
</dbReference>
<evidence type="ECO:0000256" key="6">
    <source>
        <dbReference type="ARBA" id="ARBA00022982"/>
    </source>
</evidence>
<dbReference type="PANTHER" id="PTHR33021:SF408">
    <property type="entry name" value="PHYTOCYANIN DOMAIN-CONTAINING PROTEIN"/>
    <property type="match status" value="1"/>
</dbReference>
<evidence type="ECO:0000256" key="4">
    <source>
        <dbReference type="ARBA" id="ARBA00022723"/>
    </source>
</evidence>
<evidence type="ECO:0000256" key="2">
    <source>
        <dbReference type="ARBA" id="ARBA00022448"/>
    </source>
</evidence>
<dbReference type="OrthoDB" id="912310at2759"/>
<keyword evidence="15" id="KW-1185">Reference proteome</keyword>
<keyword evidence="11" id="KW-0325">Glycoprotein</keyword>
<keyword evidence="10" id="KW-1015">Disulfide bond</keyword>
<keyword evidence="4" id="KW-0479">Metal-binding</keyword>
<keyword evidence="8" id="KW-0186">Copper</keyword>
<dbReference type="PANTHER" id="PTHR33021">
    <property type="entry name" value="BLUE COPPER PROTEIN"/>
    <property type="match status" value="1"/>
</dbReference>
<evidence type="ECO:0000256" key="9">
    <source>
        <dbReference type="ARBA" id="ARBA00023136"/>
    </source>
</evidence>
<organism evidence="14 15">
    <name type="scientific">Olea europaea subsp. europaea</name>
    <dbReference type="NCBI Taxonomy" id="158383"/>
    <lineage>
        <taxon>Eukaryota</taxon>
        <taxon>Viridiplantae</taxon>
        <taxon>Streptophyta</taxon>
        <taxon>Embryophyta</taxon>
        <taxon>Tracheophyta</taxon>
        <taxon>Spermatophyta</taxon>
        <taxon>Magnoliopsida</taxon>
        <taxon>eudicotyledons</taxon>
        <taxon>Gunneridae</taxon>
        <taxon>Pentapetalae</taxon>
        <taxon>asterids</taxon>
        <taxon>lamiids</taxon>
        <taxon>Lamiales</taxon>
        <taxon>Oleaceae</taxon>
        <taxon>Oleeae</taxon>
        <taxon>Olea</taxon>
    </lineage>
</organism>
<dbReference type="Gramene" id="OE9A078152T1">
    <property type="protein sequence ID" value="OE9A078152C1"/>
    <property type="gene ID" value="OE9A078152"/>
</dbReference>
<evidence type="ECO:0000313" key="14">
    <source>
        <dbReference type="EMBL" id="CAA3005637.1"/>
    </source>
</evidence>
<dbReference type="InterPro" id="IPR008972">
    <property type="entry name" value="Cupredoxin"/>
</dbReference>
<dbReference type="GO" id="GO:0046872">
    <property type="term" value="F:metal ion binding"/>
    <property type="evidence" value="ECO:0007669"/>
    <property type="project" value="UniProtKB-KW"/>
</dbReference>
<accession>A0A8S0TIT9</accession>
<gene>
    <name evidence="14" type="ORF">OLEA9_A078152</name>
</gene>
<reference evidence="14 15" key="1">
    <citation type="submission" date="2019-12" db="EMBL/GenBank/DDBJ databases">
        <authorList>
            <person name="Alioto T."/>
            <person name="Alioto T."/>
            <person name="Gomez Garrido J."/>
        </authorList>
    </citation>
    <scope>NUCLEOTIDE SEQUENCE [LARGE SCALE GENOMIC DNA]</scope>
</reference>
<dbReference type="Proteomes" id="UP000594638">
    <property type="component" value="Unassembled WGS sequence"/>
</dbReference>
<evidence type="ECO:0000256" key="8">
    <source>
        <dbReference type="ARBA" id="ARBA00023008"/>
    </source>
</evidence>
<dbReference type="EMBL" id="CACTIH010007248">
    <property type="protein sequence ID" value="CAA3005637.1"/>
    <property type="molecule type" value="Genomic_DNA"/>
</dbReference>
<dbReference type="SUPFAM" id="SSF49503">
    <property type="entry name" value="Cupredoxins"/>
    <property type="match status" value="1"/>
</dbReference>
<comment type="caution">
    <text evidence="14">The sequence shown here is derived from an EMBL/GenBank/DDBJ whole genome shotgun (WGS) entry which is preliminary data.</text>
</comment>
<keyword evidence="3" id="KW-0812">Transmembrane</keyword>
<dbReference type="InterPro" id="IPR039391">
    <property type="entry name" value="Phytocyanin-like"/>
</dbReference>
<evidence type="ECO:0000256" key="11">
    <source>
        <dbReference type="ARBA" id="ARBA00023180"/>
    </source>
</evidence>
<keyword evidence="2" id="KW-0813">Transport</keyword>
<dbReference type="GO" id="GO:0005886">
    <property type="term" value="C:plasma membrane"/>
    <property type="evidence" value="ECO:0007669"/>
    <property type="project" value="TreeGrafter"/>
</dbReference>
<keyword evidence="6" id="KW-0249">Electron transport</keyword>
<keyword evidence="5 12" id="KW-0732">Signal</keyword>
<sequence length="164" mass="17539">MASKAFLITIFVAMVAVPSMATQHIVGEDAGWKVGVNYTLWATGKKFYVEDTLMFMYPQGSQSVLKVDGPTFQKCVATNTSGVLTSGKDVITLAKPGKKWYISTVEDHCSKGVKLVITVSEAPAPTPTPLPPQELGSSGTSEISPFKSFVLIVAAVAVFKMIFS</sequence>
<dbReference type="InterPro" id="IPR003245">
    <property type="entry name" value="Phytocyanin_dom"/>
</dbReference>
<evidence type="ECO:0000256" key="1">
    <source>
        <dbReference type="ARBA" id="ARBA00004479"/>
    </source>
</evidence>